<dbReference type="Gene3D" id="2.30.110.10">
    <property type="entry name" value="Electron Transport, Fmn-binding Protein, Chain A"/>
    <property type="match status" value="1"/>
</dbReference>
<evidence type="ECO:0000256" key="3">
    <source>
        <dbReference type="ARBA" id="ARBA00049106"/>
    </source>
</evidence>
<dbReference type="InterPro" id="IPR012349">
    <property type="entry name" value="Split_barrel_FMN-bd"/>
</dbReference>
<evidence type="ECO:0000256" key="1">
    <source>
        <dbReference type="ARBA" id="ARBA00008710"/>
    </source>
</evidence>
<dbReference type="Proteomes" id="UP001056610">
    <property type="component" value="Plasmid unnamed"/>
</dbReference>
<dbReference type="RefSeq" id="WP_249763498.1">
    <property type="nucleotide sequence ID" value="NZ_CAJUXY010000100.1"/>
</dbReference>
<evidence type="ECO:0000313" key="5">
    <source>
        <dbReference type="Proteomes" id="UP001056610"/>
    </source>
</evidence>
<dbReference type="PANTHER" id="PTHR39428:SF1">
    <property type="entry name" value="F420H(2)-DEPENDENT QUINONE REDUCTASE RV1261C"/>
    <property type="match status" value="1"/>
</dbReference>
<geneLocation type="plasmid" evidence="4 5">
    <name>unnamed</name>
</geneLocation>
<keyword evidence="4" id="KW-0614">Plasmid</keyword>
<reference evidence="4" key="1">
    <citation type="submission" date="2022-05" db="EMBL/GenBank/DDBJ databases">
        <title>A methanotrophic Mycobacterium dominates a cave microbial ecosystem.</title>
        <authorList>
            <person name="Van Spanning R.J.M."/>
            <person name="Guan Q."/>
            <person name="Melkonian C."/>
            <person name="Gallant J."/>
            <person name="Polerecky L."/>
            <person name="Flot J.-F."/>
            <person name="Brandt B.W."/>
            <person name="Braster M."/>
            <person name="Iturbe Espinoza P."/>
            <person name="Aerts J."/>
            <person name="Meima-Franke M."/>
            <person name="Piersma S.R."/>
            <person name="Bunduc C."/>
            <person name="Ummels R."/>
            <person name="Pain A."/>
            <person name="Fleming E.J."/>
            <person name="van der Wel N."/>
            <person name="Gherman V.D."/>
            <person name="Sarbu S.M."/>
            <person name="Bodelier P.L.E."/>
            <person name="Bitter W."/>
        </authorList>
    </citation>
    <scope>NUCLEOTIDE SEQUENCE</scope>
    <source>
        <strain evidence="4">Sulfur Cave</strain>
        <plasmid evidence="4">unnamed</plasmid>
    </source>
</reference>
<dbReference type="PANTHER" id="PTHR39428">
    <property type="entry name" value="F420H(2)-DEPENDENT QUINONE REDUCTASE RV1261C"/>
    <property type="match status" value="1"/>
</dbReference>
<proteinExistence type="inferred from homology"/>
<gene>
    <name evidence="4" type="ORF">M5I08_25090</name>
</gene>
<protein>
    <submittedName>
        <fullName evidence="4">Nitroreductase family deazaflavin-dependent oxidoreductase</fullName>
    </submittedName>
</protein>
<sequence length="156" mass="17309">MSFDTPHGIRGARQPGGKLMAWMNIWNMNRIRGNATKVMGMQALVLTTVGAKSGTARHTPVAYFPDGADSWLIVASANGAAKNPAWYYNLAAHPDTVQIQIAGRTIEVSAEQLHGTARQHAWRHITSTAERFAKYEQKTDRELPVIRLRTQPHPKP</sequence>
<dbReference type="NCBIfam" id="TIGR00026">
    <property type="entry name" value="hi_GC_TIGR00026"/>
    <property type="match status" value="1"/>
</dbReference>
<evidence type="ECO:0000256" key="2">
    <source>
        <dbReference type="ARBA" id="ARBA00023002"/>
    </source>
</evidence>
<dbReference type="Pfam" id="PF04075">
    <property type="entry name" value="F420H2_quin_red"/>
    <property type="match status" value="1"/>
</dbReference>
<comment type="catalytic activity">
    <reaction evidence="3">
        <text>oxidized coenzyme F420-(gamma-L-Glu)(n) + a quinol + H(+) = reduced coenzyme F420-(gamma-L-Glu)(n) + a quinone</text>
        <dbReference type="Rhea" id="RHEA:39663"/>
        <dbReference type="Rhea" id="RHEA-COMP:12939"/>
        <dbReference type="Rhea" id="RHEA-COMP:14378"/>
        <dbReference type="ChEBI" id="CHEBI:15378"/>
        <dbReference type="ChEBI" id="CHEBI:24646"/>
        <dbReference type="ChEBI" id="CHEBI:132124"/>
        <dbReference type="ChEBI" id="CHEBI:133980"/>
        <dbReference type="ChEBI" id="CHEBI:139511"/>
    </reaction>
</comment>
<dbReference type="InterPro" id="IPR004378">
    <property type="entry name" value="F420H2_quin_Rdtase"/>
</dbReference>
<name>A0ABY4QUD0_9MYCO</name>
<keyword evidence="2" id="KW-0560">Oxidoreductase</keyword>
<organism evidence="4 5">
    <name type="scientific">Candidatus Mycobacterium methanotrophicum</name>
    <dbReference type="NCBI Taxonomy" id="2943498"/>
    <lineage>
        <taxon>Bacteria</taxon>
        <taxon>Bacillati</taxon>
        <taxon>Actinomycetota</taxon>
        <taxon>Actinomycetes</taxon>
        <taxon>Mycobacteriales</taxon>
        <taxon>Mycobacteriaceae</taxon>
        <taxon>Mycobacterium</taxon>
    </lineage>
</organism>
<keyword evidence="5" id="KW-1185">Reference proteome</keyword>
<dbReference type="EMBL" id="CP097321">
    <property type="protein sequence ID" value="UQX13480.1"/>
    <property type="molecule type" value="Genomic_DNA"/>
</dbReference>
<comment type="similarity">
    <text evidence="1">Belongs to the F420H(2)-dependent quinone reductase family.</text>
</comment>
<accession>A0ABY4QUD0</accession>
<evidence type="ECO:0000313" key="4">
    <source>
        <dbReference type="EMBL" id="UQX13480.1"/>
    </source>
</evidence>